<dbReference type="PANTHER" id="PTHR43649">
    <property type="entry name" value="ARABINOSE-BINDING PROTEIN-RELATED"/>
    <property type="match status" value="1"/>
</dbReference>
<dbReference type="InterPro" id="IPR050490">
    <property type="entry name" value="Bact_solute-bd_prot1"/>
</dbReference>
<name>A0A437RB30_9BURK</name>
<dbReference type="InterPro" id="IPR006059">
    <property type="entry name" value="SBP"/>
</dbReference>
<evidence type="ECO:0000256" key="1">
    <source>
        <dbReference type="ARBA" id="ARBA00004418"/>
    </source>
</evidence>
<dbReference type="Gene3D" id="3.40.190.10">
    <property type="entry name" value="Periplasmic binding protein-like II"/>
    <property type="match status" value="2"/>
</dbReference>
<protein>
    <submittedName>
        <fullName evidence="4">Extracellular solute-binding protein</fullName>
    </submittedName>
</protein>
<dbReference type="GO" id="GO:0042597">
    <property type="term" value="C:periplasmic space"/>
    <property type="evidence" value="ECO:0007669"/>
    <property type="project" value="UniProtKB-SubCell"/>
</dbReference>
<keyword evidence="5" id="KW-1185">Reference proteome</keyword>
<dbReference type="PANTHER" id="PTHR43649:SF14">
    <property type="entry name" value="BLR3389 PROTEIN"/>
    <property type="match status" value="1"/>
</dbReference>
<evidence type="ECO:0000313" key="4">
    <source>
        <dbReference type="EMBL" id="RVU43932.1"/>
    </source>
</evidence>
<keyword evidence="3" id="KW-0732">Signal</keyword>
<comment type="similarity">
    <text evidence="2">Belongs to the bacterial solute-binding protein 1 family.</text>
</comment>
<evidence type="ECO:0000313" key="5">
    <source>
        <dbReference type="Proteomes" id="UP000285575"/>
    </source>
</evidence>
<dbReference type="RefSeq" id="WP_128230491.1">
    <property type="nucleotide sequence ID" value="NZ_SACR01000006.1"/>
</dbReference>
<dbReference type="Pfam" id="PF01547">
    <property type="entry name" value="SBP_bac_1"/>
    <property type="match status" value="1"/>
</dbReference>
<evidence type="ECO:0000256" key="3">
    <source>
        <dbReference type="SAM" id="SignalP"/>
    </source>
</evidence>
<proteinExistence type="inferred from homology"/>
<dbReference type="SUPFAM" id="SSF53850">
    <property type="entry name" value="Periplasmic binding protein-like II"/>
    <property type="match status" value="1"/>
</dbReference>
<reference evidence="4 5" key="1">
    <citation type="submission" date="2019-01" db="EMBL/GenBank/DDBJ databases">
        <authorList>
            <person name="Chen W.-M."/>
        </authorList>
    </citation>
    <scope>NUCLEOTIDE SEQUENCE [LARGE SCALE GENOMIC DNA]</scope>
    <source>
        <strain evidence="4 5">KYPY4</strain>
    </source>
</reference>
<accession>A0A437RB30</accession>
<dbReference type="EMBL" id="SACR01000006">
    <property type="protein sequence ID" value="RVU43932.1"/>
    <property type="molecule type" value="Genomic_DNA"/>
</dbReference>
<organism evidence="4 5">
    <name type="scientific">Rubrivivax rivuli</name>
    <dbReference type="NCBI Taxonomy" id="1862385"/>
    <lineage>
        <taxon>Bacteria</taxon>
        <taxon>Pseudomonadati</taxon>
        <taxon>Pseudomonadota</taxon>
        <taxon>Betaproteobacteria</taxon>
        <taxon>Burkholderiales</taxon>
        <taxon>Sphaerotilaceae</taxon>
        <taxon>Rubrivivax</taxon>
    </lineage>
</organism>
<comment type="caution">
    <text evidence="4">The sequence shown here is derived from an EMBL/GenBank/DDBJ whole genome shotgun (WGS) entry which is preliminary data.</text>
</comment>
<gene>
    <name evidence="4" type="ORF">EOE66_19980</name>
</gene>
<feature type="signal peptide" evidence="3">
    <location>
        <begin position="1"/>
        <end position="24"/>
    </location>
</feature>
<dbReference type="Proteomes" id="UP000285575">
    <property type="component" value="Unassembled WGS sequence"/>
</dbReference>
<sequence>MKNLSTARTLLATAALALATLTQAGTLVINTDASDPAPRAAWEQVAKSFMKAHPDVTVKINTFDHEGFKTSIRNFLTAEAPDVVTWYAGNRMAPFVKAGLFEDVSDLWAKEGLATQLKSAHAAMTLDGKQWGVPYTYYPWGLYYRKDLFARHGVAVPRTWPELLAASAKLKAAGITPFAIGSKALWPTAGWFDYLNLRVNGHAFHMQLTNGQVPYTDARVQAVFDRWDELVKPGYFLANHAAMDWQDAVPAFVKGQAAMYLMGNFALDLMKKGGLTEAQLGFMPFPKINEVPQAEDAPTDTAHIPARAKNKADARRFLAYLARADVQAQMNATLGQLPVNQSAPVPADPYLRDGFALLNKAQGLGQFYDRDAPAEMAKAGMEGFQRYMLKPEMRGEILKRLESVRQRAYK</sequence>
<dbReference type="OrthoDB" id="8858741at2"/>
<evidence type="ECO:0000256" key="2">
    <source>
        <dbReference type="ARBA" id="ARBA00008520"/>
    </source>
</evidence>
<feature type="chain" id="PRO_5019302157" evidence="3">
    <location>
        <begin position="25"/>
        <end position="410"/>
    </location>
</feature>
<dbReference type="AlphaFoldDB" id="A0A437RB30"/>
<comment type="subcellular location">
    <subcellularLocation>
        <location evidence="1">Periplasm</location>
    </subcellularLocation>
</comment>